<accession>A0AAD2A364</accession>
<sequence>MSESRGNDNQGSLDGANLLLRARMTIQLGRMIRVACRVRIGAFYNSSLQQSPDLGEVERERVRQIVWGWMESGISVQNLLLCQGMALLGLNGLGKRSLRG</sequence>
<dbReference type="EMBL" id="OU503052">
    <property type="protein sequence ID" value="CAI9780079.1"/>
    <property type="molecule type" value="Genomic_DNA"/>
</dbReference>
<evidence type="ECO:0000313" key="2">
    <source>
        <dbReference type="Proteomes" id="UP000834106"/>
    </source>
</evidence>
<name>A0AAD2A364_9LAMI</name>
<dbReference type="Proteomes" id="UP000834106">
    <property type="component" value="Chromosome 17"/>
</dbReference>
<proteinExistence type="predicted"/>
<gene>
    <name evidence="1" type="ORF">FPE_LOCUS27509</name>
</gene>
<reference evidence="1" key="1">
    <citation type="submission" date="2023-05" db="EMBL/GenBank/DDBJ databases">
        <authorList>
            <person name="Huff M."/>
        </authorList>
    </citation>
    <scope>NUCLEOTIDE SEQUENCE</scope>
</reference>
<protein>
    <submittedName>
        <fullName evidence="1">Uncharacterized protein</fullName>
    </submittedName>
</protein>
<dbReference type="AlphaFoldDB" id="A0AAD2A364"/>
<keyword evidence="2" id="KW-1185">Reference proteome</keyword>
<organism evidence="1 2">
    <name type="scientific">Fraxinus pennsylvanica</name>
    <dbReference type="NCBI Taxonomy" id="56036"/>
    <lineage>
        <taxon>Eukaryota</taxon>
        <taxon>Viridiplantae</taxon>
        <taxon>Streptophyta</taxon>
        <taxon>Embryophyta</taxon>
        <taxon>Tracheophyta</taxon>
        <taxon>Spermatophyta</taxon>
        <taxon>Magnoliopsida</taxon>
        <taxon>eudicotyledons</taxon>
        <taxon>Gunneridae</taxon>
        <taxon>Pentapetalae</taxon>
        <taxon>asterids</taxon>
        <taxon>lamiids</taxon>
        <taxon>Lamiales</taxon>
        <taxon>Oleaceae</taxon>
        <taxon>Oleeae</taxon>
        <taxon>Fraxinus</taxon>
    </lineage>
</organism>
<evidence type="ECO:0000313" key="1">
    <source>
        <dbReference type="EMBL" id="CAI9780079.1"/>
    </source>
</evidence>